<gene>
    <name evidence="2" type="ORF">EMPS_01694</name>
</gene>
<keyword evidence="1" id="KW-0472">Membrane</keyword>
<dbReference type="Proteomes" id="UP000827284">
    <property type="component" value="Unassembled WGS sequence"/>
</dbReference>
<proteinExistence type="predicted"/>
<evidence type="ECO:0000313" key="2">
    <source>
        <dbReference type="EMBL" id="GJJ69348.1"/>
    </source>
</evidence>
<feature type="transmembrane region" description="Helical" evidence="1">
    <location>
        <begin position="175"/>
        <end position="201"/>
    </location>
</feature>
<dbReference type="OrthoDB" id="2387116at2759"/>
<evidence type="ECO:0000256" key="1">
    <source>
        <dbReference type="SAM" id="Phobius"/>
    </source>
</evidence>
<reference evidence="2" key="1">
    <citation type="submission" date="2021-11" db="EMBL/GenBank/DDBJ databases">
        <authorList>
            <person name="Herlambang A."/>
            <person name="Guo Y."/>
            <person name="Takashima Y."/>
            <person name="Nishizawa T."/>
        </authorList>
    </citation>
    <scope>NUCLEOTIDE SEQUENCE</scope>
    <source>
        <strain evidence="2">E1425</strain>
    </source>
</reference>
<sequence>MMESMVSPSGLARIQLAIVTGTLLYTVLHIILYNAGVVAHVFFSADLGTLLLYTIVPTRLRHPGRVAMVPGSPSSSSVPVPGTDSAATGGNASPWVRASILKSRFCILVALAGLWAIQPYQLTDVDHPDSFDLLRDSHASLSVLALKLLNQKQQGQRPTESQFRDLKRNADRTAWAMQGLAVVALALATLVALEAIVVWLAREQQLKREQKETQQQQQKLD</sequence>
<organism evidence="2 3">
    <name type="scientific">Entomortierella parvispora</name>
    <dbReference type="NCBI Taxonomy" id="205924"/>
    <lineage>
        <taxon>Eukaryota</taxon>
        <taxon>Fungi</taxon>
        <taxon>Fungi incertae sedis</taxon>
        <taxon>Mucoromycota</taxon>
        <taxon>Mortierellomycotina</taxon>
        <taxon>Mortierellomycetes</taxon>
        <taxon>Mortierellales</taxon>
        <taxon>Mortierellaceae</taxon>
        <taxon>Entomortierella</taxon>
    </lineage>
</organism>
<comment type="caution">
    <text evidence="2">The sequence shown here is derived from an EMBL/GenBank/DDBJ whole genome shotgun (WGS) entry which is preliminary data.</text>
</comment>
<dbReference type="AlphaFoldDB" id="A0A9P3H3E1"/>
<reference evidence="2" key="2">
    <citation type="journal article" date="2022" name="Microbiol. Resour. Announc.">
        <title>Whole-Genome Sequence of Entomortierella parvispora E1425, a Mucoromycotan Fungus Associated with Burkholderiaceae-Related Endosymbiotic Bacteria.</title>
        <authorList>
            <person name="Herlambang A."/>
            <person name="Guo Y."/>
            <person name="Takashima Y."/>
            <person name="Narisawa K."/>
            <person name="Ohta H."/>
            <person name="Nishizawa T."/>
        </authorList>
    </citation>
    <scope>NUCLEOTIDE SEQUENCE</scope>
    <source>
        <strain evidence="2">E1425</strain>
    </source>
</reference>
<keyword evidence="1" id="KW-0812">Transmembrane</keyword>
<accession>A0A9P3H3E1</accession>
<keyword evidence="1" id="KW-1133">Transmembrane helix</keyword>
<feature type="transmembrane region" description="Helical" evidence="1">
    <location>
        <begin position="12"/>
        <end position="31"/>
    </location>
</feature>
<feature type="transmembrane region" description="Helical" evidence="1">
    <location>
        <begin position="105"/>
        <end position="122"/>
    </location>
</feature>
<dbReference type="EMBL" id="BQFW01000002">
    <property type="protein sequence ID" value="GJJ69348.1"/>
    <property type="molecule type" value="Genomic_DNA"/>
</dbReference>
<protein>
    <submittedName>
        <fullName evidence="2">Uncharacterized protein</fullName>
    </submittedName>
</protein>
<evidence type="ECO:0000313" key="3">
    <source>
        <dbReference type="Proteomes" id="UP000827284"/>
    </source>
</evidence>
<keyword evidence="3" id="KW-1185">Reference proteome</keyword>
<name>A0A9P3H3E1_9FUNG</name>